<evidence type="ECO:0000313" key="3">
    <source>
        <dbReference type="Proteomes" id="UP000054270"/>
    </source>
</evidence>
<dbReference type="Proteomes" id="UP000054270">
    <property type="component" value="Unassembled WGS sequence"/>
</dbReference>
<proteinExistence type="predicted"/>
<reference evidence="3" key="1">
    <citation type="submission" date="2014-04" db="EMBL/GenBank/DDBJ databases">
        <title>Evolutionary Origins and Diversification of the Mycorrhizal Mutualists.</title>
        <authorList>
            <consortium name="DOE Joint Genome Institute"/>
            <consortium name="Mycorrhizal Genomics Consortium"/>
            <person name="Kohler A."/>
            <person name="Kuo A."/>
            <person name="Nagy L.G."/>
            <person name="Floudas D."/>
            <person name="Copeland A."/>
            <person name="Barry K.W."/>
            <person name="Cichocki N."/>
            <person name="Veneault-Fourrey C."/>
            <person name="LaButti K."/>
            <person name="Lindquist E.A."/>
            <person name="Lipzen A."/>
            <person name="Lundell T."/>
            <person name="Morin E."/>
            <person name="Murat C."/>
            <person name="Riley R."/>
            <person name="Ohm R."/>
            <person name="Sun H."/>
            <person name="Tunlid A."/>
            <person name="Henrissat B."/>
            <person name="Grigoriev I.V."/>
            <person name="Hibbett D.S."/>
            <person name="Martin F."/>
        </authorList>
    </citation>
    <scope>NUCLEOTIDE SEQUENCE [LARGE SCALE GENOMIC DNA]</scope>
    <source>
        <strain evidence="3">FD-334 SS-4</strain>
    </source>
</reference>
<gene>
    <name evidence="2" type="ORF">HYPSUDRAFT_63024</name>
</gene>
<dbReference type="AlphaFoldDB" id="A0A0D2PFL2"/>
<protein>
    <submittedName>
        <fullName evidence="2">Uncharacterized protein</fullName>
    </submittedName>
</protein>
<accession>A0A0D2PFL2</accession>
<organism evidence="2 3">
    <name type="scientific">Hypholoma sublateritium (strain FD-334 SS-4)</name>
    <dbReference type="NCBI Taxonomy" id="945553"/>
    <lineage>
        <taxon>Eukaryota</taxon>
        <taxon>Fungi</taxon>
        <taxon>Dikarya</taxon>
        <taxon>Basidiomycota</taxon>
        <taxon>Agaricomycotina</taxon>
        <taxon>Agaricomycetes</taxon>
        <taxon>Agaricomycetidae</taxon>
        <taxon>Agaricales</taxon>
        <taxon>Agaricineae</taxon>
        <taxon>Strophariaceae</taxon>
        <taxon>Hypholoma</taxon>
    </lineage>
</organism>
<name>A0A0D2PFL2_HYPSF</name>
<feature type="region of interest" description="Disordered" evidence="1">
    <location>
        <begin position="1"/>
        <end position="37"/>
    </location>
</feature>
<dbReference type="STRING" id="945553.A0A0D2PFL2"/>
<evidence type="ECO:0000313" key="2">
    <source>
        <dbReference type="EMBL" id="KJA27341.1"/>
    </source>
</evidence>
<dbReference type="OMA" id="EAGTGWC"/>
<dbReference type="EMBL" id="KN817524">
    <property type="protein sequence ID" value="KJA27341.1"/>
    <property type="molecule type" value="Genomic_DNA"/>
</dbReference>
<sequence length="530" mass="57579">MQHASAGVRNASRKGPNTLLHHGGFNGPGSGTANKSIHTSNHLQTNLHVFRPPLPPRNPAHQLFSASKNFLQRFFTHLTAPGLRAPHIHNAQNYSSRSLHGTSLRGSTIQSGLSLPVRNSLRNHAIHRQANVFLPRGPGPVPPRCGGIAQVGLGIARNFSTARPIFEQLVQNVPIAARALYELDFDMDTKKAINHMRLKTRGSVTKKASKSKPMLQENTAKRPSVDDEEHHDANAQNGIAIEDDIDRYFASAPTVVTTYISVPLAPTPTSRAPLPADPVLIPATSKAPSLLPPLSFLASLHASHSTHALRVDTLFTRLDQANVWARGGVRCYAYSQGLAYRRPDSERHDDERGAEGVCTALVIEFKGWTKNEVRSAIGESGTGWCMIEEVCGSDCEDYDSDSLSSSILDDHTPSETSALSPWADVESPVINPAESFILPSLDMSLVASESMLSASHLEDNAMRPSIPVEMEIDPWIDESASRLSSPLSSCSDLSDLVIDPPTLNGWIGVNSSLRSDFDISASYTSFNLYE</sequence>
<dbReference type="OrthoDB" id="2585251at2759"/>
<evidence type="ECO:0000256" key="1">
    <source>
        <dbReference type="SAM" id="MobiDB-lite"/>
    </source>
</evidence>
<feature type="region of interest" description="Disordered" evidence="1">
    <location>
        <begin position="202"/>
        <end position="231"/>
    </location>
</feature>
<keyword evidence="3" id="KW-1185">Reference proteome</keyword>
<feature type="compositionally biased region" description="Basic and acidic residues" evidence="1">
    <location>
        <begin position="219"/>
        <end position="231"/>
    </location>
</feature>